<keyword evidence="1" id="KW-0812">Transmembrane</keyword>
<proteinExistence type="predicted"/>
<gene>
    <name evidence="2" type="ORF">BWX89_00833</name>
</gene>
<dbReference type="EMBL" id="MWDQ01000068">
    <property type="protein sequence ID" value="OQB73711.1"/>
    <property type="molecule type" value="Genomic_DNA"/>
</dbReference>
<name>A0A1V6C9Y5_UNCT6</name>
<evidence type="ECO:0000256" key="1">
    <source>
        <dbReference type="SAM" id="Phobius"/>
    </source>
</evidence>
<organism evidence="2">
    <name type="scientific">candidate division TA06 bacterium ADurb.Bin131</name>
    <dbReference type="NCBI Taxonomy" id="1852827"/>
    <lineage>
        <taxon>Bacteria</taxon>
        <taxon>Bacteria division TA06</taxon>
    </lineage>
</organism>
<comment type="caution">
    <text evidence="2">The sequence shown here is derived from an EMBL/GenBank/DDBJ whole genome shotgun (WGS) entry which is preliminary data.</text>
</comment>
<dbReference type="Proteomes" id="UP000485562">
    <property type="component" value="Unassembled WGS sequence"/>
</dbReference>
<protein>
    <submittedName>
        <fullName evidence="2">Uncharacterized protein</fullName>
    </submittedName>
</protein>
<sequence length="62" mass="6700">MIAIESGSFSMFQIVSLVKSRLSCRNFSGILTLAPVAITIFFVSKIFSLTTTAFGSFIFASP</sequence>
<feature type="transmembrane region" description="Helical" evidence="1">
    <location>
        <begin position="30"/>
        <end position="59"/>
    </location>
</feature>
<keyword evidence="1" id="KW-1133">Transmembrane helix</keyword>
<keyword evidence="1" id="KW-0472">Membrane</keyword>
<accession>A0A1V6C9Y5</accession>
<evidence type="ECO:0000313" key="2">
    <source>
        <dbReference type="EMBL" id="OQB73711.1"/>
    </source>
</evidence>
<reference evidence="2" key="1">
    <citation type="submission" date="2017-02" db="EMBL/GenBank/DDBJ databases">
        <title>Delving into the versatile metabolic prowess of the omnipresent phylum Bacteroidetes.</title>
        <authorList>
            <person name="Nobu M.K."/>
            <person name="Mei R."/>
            <person name="Narihiro T."/>
            <person name="Kuroda K."/>
            <person name="Liu W.-T."/>
        </authorList>
    </citation>
    <scope>NUCLEOTIDE SEQUENCE</scope>
    <source>
        <strain evidence="2">ADurb.Bin131</strain>
    </source>
</reference>
<dbReference type="AlphaFoldDB" id="A0A1V6C9Y5"/>